<dbReference type="GO" id="GO:0005634">
    <property type="term" value="C:nucleus"/>
    <property type="evidence" value="ECO:0007669"/>
    <property type="project" value="TreeGrafter"/>
</dbReference>
<name>A0AA88APZ0_FICCA</name>
<accession>A0AA88APZ0</accession>
<dbReference type="EMBL" id="BTGU01000067">
    <property type="protein sequence ID" value="GMN56960.1"/>
    <property type="molecule type" value="Genomic_DNA"/>
</dbReference>
<dbReference type="Pfam" id="PF04504">
    <property type="entry name" value="GeBP-like_DBD"/>
    <property type="match status" value="1"/>
</dbReference>
<sequence>MAPRSSSSKYEKSVAAAAAALSPQDSNKKKMKKSPASGAPSSSSQPKKFIKPIWSDEDVIVILDGMIKYAAKNGGEPAAVDKTALHDSVKDSLHFNASLPQLRDKAKKLKKKIPQQCQGKDV</sequence>
<feature type="compositionally biased region" description="Low complexity" evidence="2">
    <location>
        <begin position="34"/>
        <end position="47"/>
    </location>
</feature>
<evidence type="ECO:0000259" key="3">
    <source>
        <dbReference type="Pfam" id="PF04504"/>
    </source>
</evidence>
<dbReference type="PANTHER" id="PTHR31662">
    <property type="entry name" value="BNAANNG10740D PROTEIN-RELATED"/>
    <property type="match status" value="1"/>
</dbReference>
<evidence type="ECO:0000313" key="5">
    <source>
        <dbReference type="Proteomes" id="UP001187192"/>
    </source>
</evidence>
<evidence type="ECO:0000256" key="1">
    <source>
        <dbReference type="ARBA" id="ARBA00010820"/>
    </source>
</evidence>
<protein>
    <recommendedName>
        <fullName evidence="3">Glabrous enhancer-binding protein-like DBD domain-containing protein</fullName>
    </recommendedName>
</protein>
<dbReference type="Proteomes" id="UP001187192">
    <property type="component" value="Unassembled WGS sequence"/>
</dbReference>
<comment type="similarity">
    <text evidence="1">Belongs to the GeBP family.</text>
</comment>
<dbReference type="Gramene" id="FCD_00031608-RA">
    <property type="protein sequence ID" value="FCD_00031608-RA:cds"/>
    <property type="gene ID" value="FCD_00031608"/>
</dbReference>
<feature type="domain" description="Glabrous enhancer-binding protein-like DBD" evidence="3">
    <location>
        <begin position="53"/>
        <end position="113"/>
    </location>
</feature>
<evidence type="ECO:0000313" key="4">
    <source>
        <dbReference type="EMBL" id="GMN56960.1"/>
    </source>
</evidence>
<dbReference type="InterPro" id="IPR053932">
    <property type="entry name" value="GeBP-like_DBD"/>
</dbReference>
<proteinExistence type="inferred from homology"/>
<feature type="region of interest" description="Disordered" evidence="2">
    <location>
        <begin position="1"/>
        <end position="50"/>
    </location>
</feature>
<organism evidence="4 5">
    <name type="scientific">Ficus carica</name>
    <name type="common">Common fig</name>
    <dbReference type="NCBI Taxonomy" id="3494"/>
    <lineage>
        <taxon>Eukaryota</taxon>
        <taxon>Viridiplantae</taxon>
        <taxon>Streptophyta</taxon>
        <taxon>Embryophyta</taxon>
        <taxon>Tracheophyta</taxon>
        <taxon>Spermatophyta</taxon>
        <taxon>Magnoliopsida</taxon>
        <taxon>eudicotyledons</taxon>
        <taxon>Gunneridae</taxon>
        <taxon>Pentapetalae</taxon>
        <taxon>rosids</taxon>
        <taxon>fabids</taxon>
        <taxon>Rosales</taxon>
        <taxon>Moraceae</taxon>
        <taxon>Ficeae</taxon>
        <taxon>Ficus</taxon>
    </lineage>
</organism>
<evidence type="ECO:0000256" key="2">
    <source>
        <dbReference type="SAM" id="MobiDB-lite"/>
    </source>
</evidence>
<feature type="compositionally biased region" description="Low complexity" evidence="2">
    <location>
        <begin position="1"/>
        <end position="25"/>
    </location>
</feature>
<comment type="caution">
    <text evidence="4">The sequence shown here is derived from an EMBL/GenBank/DDBJ whole genome shotgun (WGS) entry which is preliminary data.</text>
</comment>
<gene>
    <name evidence="4" type="ORF">TIFTF001_026072</name>
</gene>
<dbReference type="GO" id="GO:0006355">
    <property type="term" value="P:regulation of DNA-templated transcription"/>
    <property type="evidence" value="ECO:0007669"/>
    <property type="project" value="InterPro"/>
</dbReference>
<dbReference type="AlphaFoldDB" id="A0AA88APZ0"/>
<dbReference type="PANTHER" id="PTHR31662:SF104">
    <property type="entry name" value="LISH DOMAIN-CONTAINING PROTEIN C1711.05-LIKE"/>
    <property type="match status" value="1"/>
</dbReference>
<reference evidence="4" key="1">
    <citation type="submission" date="2023-07" db="EMBL/GenBank/DDBJ databases">
        <title>draft genome sequence of fig (Ficus carica).</title>
        <authorList>
            <person name="Takahashi T."/>
            <person name="Nishimura K."/>
        </authorList>
    </citation>
    <scope>NUCLEOTIDE SEQUENCE</scope>
</reference>
<dbReference type="InterPro" id="IPR007592">
    <property type="entry name" value="GEBP"/>
</dbReference>
<keyword evidence="5" id="KW-1185">Reference proteome</keyword>